<dbReference type="Proteomes" id="UP001152759">
    <property type="component" value="Chromosome 2"/>
</dbReference>
<accession>A0A9P0A7Y2</accession>
<feature type="transmembrane region" description="Helical" evidence="1">
    <location>
        <begin position="83"/>
        <end position="104"/>
    </location>
</feature>
<feature type="transmembrane region" description="Helical" evidence="1">
    <location>
        <begin position="252"/>
        <end position="271"/>
    </location>
</feature>
<dbReference type="EMBL" id="OU963863">
    <property type="protein sequence ID" value="CAH0385792.1"/>
    <property type="molecule type" value="Genomic_DNA"/>
</dbReference>
<name>A0A9P0A7Y2_BEMTA</name>
<keyword evidence="1" id="KW-1133">Transmembrane helix</keyword>
<dbReference type="AlphaFoldDB" id="A0A9P0A7Y2"/>
<feature type="transmembrane region" description="Helical" evidence="1">
    <location>
        <begin position="12"/>
        <end position="34"/>
    </location>
</feature>
<dbReference type="KEGG" id="btab:109037813"/>
<keyword evidence="3" id="KW-1185">Reference proteome</keyword>
<dbReference type="OrthoDB" id="8186944at2759"/>
<reference evidence="2" key="1">
    <citation type="submission" date="2021-12" db="EMBL/GenBank/DDBJ databases">
        <authorList>
            <person name="King R."/>
        </authorList>
    </citation>
    <scope>NUCLEOTIDE SEQUENCE</scope>
</reference>
<sequence length="301" mass="33320">MGDWRERWLALFYLLSVVFGSTCFVCMGIVWGYWAGALDQCSEELRDLHGTPIGRGGESCGCLLYGSSTFSGFVGSDTIVCRFLTFAHFPAVLVASAFALYHGYRVCIPHARLPPSAFPNGSLAHLDQNPKRRNEVMYNPSTKPPLCYTAFAINGGLFAILLFVTAIVFTDGYYHSCAQYKQTVIKNIMATGNLARMIGERLSCSATFDFLDYMQPETSATWARGRAWSNTEHYYGAPGVINTTVLLNLTLVFAWAHFLVWLAVAVINVMAAMPRARTRRAPNAHPFALANTKLQPLNTDL</sequence>
<keyword evidence="1" id="KW-0812">Transmembrane</keyword>
<organism evidence="2 3">
    <name type="scientific">Bemisia tabaci</name>
    <name type="common">Sweetpotato whitefly</name>
    <name type="synonym">Aleurodes tabaci</name>
    <dbReference type="NCBI Taxonomy" id="7038"/>
    <lineage>
        <taxon>Eukaryota</taxon>
        <taxon>Metazoa</taxon>
        <taxon>Ecdysozoa</taxon>
        <taxon>Arthropoda</taxon>
        <taxon>Hexapoda</taxon>
        <taxon>Insecta</taxon>
        <taxon>Pterygota</taxon>
        <taxon>Neoptera</taxon>
        <taxon>Paraneoptera</taxon>
        <taxon>Hemiptera</taxon>
        <taxon>Sternorrhyncha</taxon>
        <taxon>Aleyrodoidea</taxon>
        <taxon>Aleyrodidae</taxon>
        <taxon>Aleyrodinae</taxon>
        <taxon>Bemisia</taxon>
    </lineage>
</organism>
<evidence type="ECO:0000256" key="1">
    <source>
        <dbReference type="SAM" id="Phobius"/>
    </source>
</evidence>
<evidence type="ECO:0000313" key="3">
    <source>
        <dbReference type="Proteomes" id="UP001152759"/>
    </source>
</evidence>
<feature type="transmembrane region" description="Helical" evidence="1">
    <location>
        <begin position="146"/>
        <end position="169"/>
    </location>
</feature>
<protein>
    <submittedName>
        <fullName evidence="2">Uncharacterized protein</fullName>
    </submittedName>
</protein>
<gene>
    <name evidence="2" type="ORF">BEMITA_LOCUS4982</name>
</gene>
<proteinExistence type="predicted"/>
<keyword evidence="1" id="KW-0472">Membrane</keyword>
<evidence type="ECO:0000313" key="2">
    <source>
        <dbReference type="EMBL" id="CAH0385792.1"/>
    </source>
</evidence>